<dbReference type="OMA" id="YQRKGWG"/>
<dbReference type="PROSITE" id="PS51186">
    <property type="entry name" value="GNAT"/>
    <property type="match status" value="1"/>
</dbReference>
<dbReference type="PANTHER" id="PTHR43617:SF20">
    <property type="entry name" value="N-ALPHA-ACETYLTRANSFERASE RIMI"/>
    <property type="match status" value="1"/>
</dbReference>
<dbReference type="Proteomes" id="UP000007431">
    <property type="component" value="Unassembled WGS sequence"/>
</dbReference>
<keyword evidence="3" id="KW-1185">Reference proteome</keyword>
<proteinExistence type="predicted"/>
<dbReference type="OrthoDB" id="9975416at2759"/>
<dbReference type="InterPro" id="IPR050276">
    <property type="entry name" value="MshD_Acetyltransferase"/>
</dbReference>
<dbReference type="InterPro" id="IPR000182">
    <property type="entry name" value="GNAT_dom"/>
</dbReference>
<dbReference type="Pfam" id="PF00583">
    <property type="entry name" value="Acetyltransf_1"/>
    <property type="match status" value="1"/>
</dbReference>
<dbReference type="Gene3D" id="3.40.630.30">
    <property type="match status" value="1"/>
</dbReference>
<gene>
    <name evidence="2" type="ORF">SCHCODRAFT_230488</name>
</gene>
<organism evidence="3">
    <name type="scientific">Schizophyllum commune (strain H4-8 / FGSC 9210)</name>
    <name type="common">Split gill fungus</name>
    <dbReference type="NCBI Taxonomy" id="578458"/>
    <lineage>
        <taxon>Eukaryota</taxon>
        <taxon>Fungi</taxon>
        <taxon>Dikarya</taxon>
        <taxon>Basidiomycota</taxon>
        <taxon>Agaricomycotina</taxon>
        <taxon>Agaricomycetes</taxon>
        <taxon>Agaricomycetidae</taxon>
        <taxon>Agaricales</taxon>
        <taxon>Schizophyllaceae</taxon>
        <taxon>Schizophyllum</taxon>
    </lineage>
</organism>
<dbReference type="eggNOG" id="ENOG502SAUS">
    <property type="taxonomic scope" value="Eukaryota"/>
</dbReference>
<dbReference type="GeneID" id="9587797"/>
<accession>D8PPH1</accession>
<dbReference type="AlphaFoldDB" id="D8PPH1"/>
<evidence type="ECO:0000313" key="3">
    <source>
        <dbReference type="Proteomes" id="UP000007431"/>
    </source>
</evidence>
<dbReference type="VEuPathDB" id="FungiDB:SCHCODRAFT_01221126"/>
<protein>
    <recommendedName>
        <fullName evidence="1">N-acetyltransferase domain-containing protein</fullName>
    </recommendedName>
</protein>
<name>D8PPH1_SCHCM</name>
<dbReference type="CDD" id="cd04301">
    <property type="entry name" value="NAT_SF"/>
    <property type="match status" value="1"/>
</dbReference>
<dbReference type="InParanoid" id="D8PPH1"/>
<sequence>MAITIRKATSEDAPALSRICLLTADAGKSAEALHEFGDLPGLVFSVPYVQLPTTWAFVLQDDITGEVVGYTVGSTDTRAYEAYAQEHWWPRWAAEYPPERTTREADLKYAKLLRNMFTAPEACIAFSPAHLHINILDRYQGQGWGRRLIARAVEYLSGEGLEGLWLGMDPRNTAARAFYEKLGFEPIEGADANNMGLRFDNFKGPKNPSQAA</sequence>
<dbReference type="EMBL" id="GL377302">
    <property type="protein sequence ID" value="EFJ01624.1"/>
    <property type="molecule type" value="Genomic_DNA"/>
</dbReference>
<dbReference type="GO" id="GO:0008999">
    <property type="term" value="F:protein-N-terminal-alanine acetyltransferase activity"/>
    <property type="evidence" value="ECO:0007669"/>
    <property type="project" value="TreeGrafter"/>
</dbReference>
<dbReference type="InterPro" id="IPR016181">
    <property type="entry name" value="Acyl_CoA_acyltransferase"/>
</dbReference>
<feature type="domain" description="N-acetyltransferase" evidence="1">
    <location>
        <begin position="3"/>
        <end position="200"/>
    </location>
</feature>
<evidence type="ECO:0000259" key="1">
    <source>
        <dbReference type="PROSITE" id="PS51186"/>
    </source>
</evidence>
<dbReference type="SUPFAM" id="SSF55729">
    <property type="entry name" value="Acyl-CoA N-acyltransferases (Nat)"/>
    <property type="match status" value="1"/>
</dbReference>
<dbReference type="STRING" id="578458.D8PPH1"/>
<dbReference type="HOGENOM" id="CLU_086044_1_0_1"/>
<dbReference type="PANTHER" id="PTHR43617">
    <property type="entry name" value="L-AMINO ACID N-ACETYLTRANSFERASE"/>
    <property type="match status" value="1"/>
</dbReference>
<dbReference type="RefSeq" id="XP_003036526.1">
    <property type="nucleotide sequence ID" value="XM_003036480.1"/>
</dbReference>
<dbReference type="KEGG" id="scm:SCHCO_01221126"/>
<evidence type="ECO:0000313" key="2">
    <source>
        <dbReference type="EMBL" id="EFJ01624.1"/>
    </source>
</evidence>
<reference evidence="2 3" key="1">
    <citation type="journal article" date="2010" name="Nat. Biotechnol.">
        <title>Genome sequence of the model mushroom Schizophyllum commune.</title>
        <authorList>
            <person name="Ohm R.A."/>
            <person name="de Jong J.F."/>
            <person name="Lugones L.G."/>
            <person name="Aerts A."/>
            <person name="Kothe E."/>
            <person name="Stajich J.E."/>
            <person name="de Vries R.P."/>
            <person name="Record E."/>
            <person name="Levasseur A."/>
            <person name="Baker S.E."/>
            <person name="Bartholomew K.A."/>
            <person name="Coutinho P.M."/>
            <person name="Erdmann S."/>
            <person name="Fowler T.J."/>
            <person name="Gathman A.C."/>
            <person name="Lombard V."/>
            <person name="Henrissat B."/>
            <person name="Knabe N."/>
            <person name="Kuees U."/>
            <person name="Lilly W.W."/>
            <person name="Lindquist E."/>
            <person name="Lucas S."/>
            <person name="Magnuson J.K."/>
            <person name="Piumi F."/>
            <person name="Raudaskoski M."/>
            <person name="Salamov A."/>
            <person name="Schmutz J."/>
            <person name="Schwarze F.W.M.R."/>
            <person name="vanKuyk P.A."/>
            <person name="Horton J.S."/>
            <person name="Grigoriev I.V."/>
            <person name="Woesten H.A.B."/>
        </authorList>
    </citation>
    <scope>NUCLEOTIDE SEQUENCE [LARGE SCALE GENOMIC DNA]</scope>
    <source>
        <strain evidence="3">H4-8 / FGSC 9210</strain>
    </source>
</reference>